<organism evidence="1 2">
    <name type="scientific">Candidatus Kurthia intestinigallinarum</name>
    <dbReference type="NCBI Taxonomy" id="1562256"/>
    <lineage>
        <taxon>Bacteria</taxon>
        <taxon>Bacillati</taxon>
        <taxon>Bacillota</taxon>
        <taxon>Bacilli</taxon>
        <taxon>Bacillales</taxon>
        <taxon>Caryophanaceae</taxon>
        <taxon>Kurthia</taxon>
    </lineage>
</organism>
<accession>A0A433RWK7</accession>
<sequence length="195" mass="21976">MINIACLHAHYSNIAYIERAFYSHTVQLEHYVDPGVMWHVQHHQIEQAKMQVGKQLQWIATTKPDVLVVTCTNYIALMDASLSVPMIEIDVPFFKLLKQQKLPLTLFFTNPQTVEGTLKRLYTYVTREVEVVVIPKAFDLLMAGDKVAHDKIVMAALQDAPKNAAVAQLSMVDAAEKNGLLHPLMPLVEAILNNE</sequence>
<evidence type="ECO:0000313" key="1">
    <source>
        <dbReference type="EMBL" id="RUS57658.1"/>
    </source>
</evidence>
<dbReference type="OrthoDB" id="2910128at2"/>
<dbReference type="RefSeq" id="WP_126989763.1">
    <property type="nucleotide sequence ID" value="NZ_JTFC01000015.1"/>
</dbReference>
<protein>
    <recommendedName>
        <fullName evidence="3">Asp/Glu racemase</fullName>
    </recommendedName>
</protein>
<gene>
    <name evidence="1" type="ORF">QI30_04490</name>
</gene>
<evidence type="ECO:0008006" key="3">
    <source>
        <dbReference type="Google" id="ProtNLM"/>
    </source>
</evidence>
<name>A0A433RWK7_9BACL</name>
<dbReference type="AlphaFoldDB" id="A0A433RWK7"/>
<reference evidence="1 2" key="1">
    <citation type="submission" date="2014-11" db="EMBL/GenBank/DDBJ databases">
        <title>Genome sequence and analysis of novel Kurthia sp.</title>
        <authorList>
            <person name="Lawson J.N."/>
            <person name="Gonzalez J.E."/>
            <person name="Rinauldi L."/>
            <person name="Xuan Z."/>
            <person name="Firman A."/>
            <person name="Shaddox L."/>
            <person name="Trudeau A."/>
            <person name="Shah S."/>
            <person name="Reiman D."/>
        </authorList>
    </citation>
    <scope>NUCLEOTIDE SEQUENCE [LARGE SCALE GENOMIC DNA]</scope>
    <source>
        <strain evidence="1 2">3B1D</strain>
    </source>
</reference>
<evidence type="ECO:0000313" key="2">
    <source>
        <dbReference type="Proteomes" id="UP000288623"/>
    </source>
</evidence>
<proteinExistence type="predicted"/>
<keyword evidence="2" id="KW-1185">Reference proteome</keyword>
<comment type="caution">
    <text evidence="1">The sequence shown here is derived from an EMBL/GenBank/DDBJ whole genome shotgun (WGS) entry which is preliminary data.</text>
</comment>
<dbReference type="Proteomes" id="UP000288623">
    <property type="component" value="Unassembled WGS sequence"/>
</dbReference>
<dbReference type="EMBL" id="JTFC01000015">
    <property type="protein sequence ID" value="RUS57658.1"/>
    <property type="molecule type" value="Genomic_DNA"/>
</dbReference>